<dbReference type="GO" id="GO:0004714">
    <property type="term" value="F:transmembrane receptor protein tyrosine kinase activity"/>
    <property type="evidence" value="ECO:0007669"/>
    <property type="project" value="UniProtKB-EC"/>
</dbReference>
<evidence type="ECO:0000313" key="9">
    <source>
        <dbReference type="WBParaSite" id="PSAMB.scaffold859size48658.g9392.t1"/>
    </source>
</evidence>
<dbReference type="Gene3D" id="3.90.190.10">
    <property type="entry name" value="Protein tyrosine phosphatase superfamily"/>
    <property type="match status" value="1"/>
</dbReference>
<dbReference type="SUPFAM" id="SSF56112">
    <property type="entry name" value="Protein kinase-like (PK-like)"/>
    <property type="match status" value="1"/>
</dbReference>
<dbReference type="PROSITE" id="PS50054">
    <property type="entry name" value="TYR_PHOSPHATASE_DUAL"/>
    <property type="match status" value="1"/>
</dbReference>
<dbReference type="GO" id="GO:0043235">
    <property type="term" value="C:receptor complex"/>
    <property type="evidence" value="ECO:0007669"/>
    <property type="project" value="TreeGrafter"/>
</dbReference>
<dbReference type="PROSITE" id="PS50056">
    <property type="entry name" value="TYR_PHOSPHATASE_2"/>
    <property type="match status" value="1"/>
</dbReference>
<dbReference type="CDD" id="cd00192">
    <property type="entry name" value="PTKc"/>
    <property type="match status" value="1"/>
</dbReference>
<keyword evidence="3" id="KW-0067">ATP-binding</keyword>
<dbReference type="InterPro" id="IPR011009">
    <property type="entry name" value="Kinase-like_dom_sf"/>
</dbReference>
<evidence type="ECO:0000256" key="4">
    <source>
        <dbReference type="SAM" id="MobiDB-lite"/>
    </source>
</evidence>
<dbReference type="InterPro" id="IPR029021">
    <property type="entry name" value="Prot-tyrosine_phosphatase-like"/>
</dbReference>
<dbReference type="InterPro" id="IPR017441">
    <property type="entry name" value="Protein_kinase_ATP_BS"/>
</dbReference>
<comment type="catalytic activity">
    <reaction evidence="2">
        <text>L-tyrosyl-[protein] + ATP = O-phospho-L-tyrosyl-[protein] + ADP + H(+)</text>
        <dbReference type="Rhea" id="RHEA:10596"/>
        <dbReference type="Rhea" id="RHEA-COMP:10136"/>
        <dbReference type="Rhea" id="RHEA-COMP:20101"/>
        <dbReference type="ChEBI" id="CHEBI:15378"/>
        <dbReference type="ChEBI" id="CHEBI:30616"/>
        <dbReference type="ChEBI" id="CHEBI:46858"/>
        <dbReference type="ChEBI" id="CHEBI:61978"/>
        <dbReference type="ChEBI" id="CHEBI:456216"/>
        <dbReference type="EC" id="2.7.10.1"/>
    </reaction>
</comment>
<comment type="subcellular location">
    <subcellularLocation>
        <location evidence="1">Membrane</location>
        <topology evidence="1">Single-pass membrane protein</topology>
    </subcellularLocation>
</comment>
<dbReference type="PROSITE" id="PS00109">
    <property type="entry name" value="PROTEIN_KINASE_TYR"/>
    <property type="match status" value="1"/>
</dbReference>
<dbReference type="Pfam" id="PF00782">
    <property type="entry name" value="DSPc"/>
    <property type="match status" value="1"/>
</dbReference>
<dbReference type="GO" id="GO:0007169">
    <property type="term" value="P:cell surface receptor protein tyrosine kinase signaling pathway"/>
    <property type="evidence" value="ECO:0007669"/>
    <property type="project" value="TreeGrafter"/>
</dbReference>
<dbReference type="AlphaFoldDB" id="A0A914XIZ3"/>
<dbReference type="InterPro" id="IPR000387">
    <property type="entry name" value="Tyr_Pase_dom"/>
</dbReference>
<dbReference type="SUPFAM" id="SSF52799">
    <property type="entry name" value="(Phosphotyrosine protein) phosphatases II"/>
    <property type="match status" value="1"/>
</dbReference>
<feature type="domain" description="Tyrosine specific protein phosphatases" evidence="7">
    <location>
        <begin position="512"/>
        <end position="569"/>
    </location>
</feature>
<sequence>MNRSASNKTERRILNLQASDVTLLKELGRGNYGKVFLAHINDRQLGIGINCAAKVINEPYDESSNNLADGDVGASNELHALKNELSIYERLHPNHPSFPKLIGIVRDDDNFMLITEYVEGGDLLKFLRSKARGGLFIEQTLNNFDNNIQAQKDTQSAPVGSITSSTLVYIALQIANALKYLINDLNILHRDIAARNILITGDFVIKIADFGLAREGYYEQPSRMALPFLNLALETLQTCKFTPKSEVWQFGVLLFEIFSLGKRPYCDLFTKYAVVKPCDKLVEFLEGGGRLLPPKGMPESIQRMMAKCFLENPDERPTFNSITETLHNLLKLVSPELALIVDASSHLDDEPSNPLKFIKHSYKGGYLQPRSNMLPPGRKKTRSLPPFTMTDNLSSETEQASSPELEEKAIEERQEHFNECSEWVKDVVNEGWEHESKIFMIDKVEDHLYLGSAHDVLHSAGKAKLKSLKITHVLTISAMPVAESDQLPDVVYMFAFAMDTPRQDLLGCSLLEDCLRFIADAISEDGNVFVHCEAGVSRSVTVVGAYLMRKHEWSSELAVTKLTQIRPNARPNNGFMKQLSFFEETGFRADSESLRSCRSYCQWCAETGNSGHLVEYERGKPADPVAETFKCYKCRNVLFHDRHLIRHWKRNGEQCQFGYLITPMKWISMSEYQGKISCPHCGEKLGQFSWGGRKCQDENDCGTPITPWVHLHRAKIDKASVPNSSAIAPPMSPSIAAHSPSLFPPPYDTSSHSRLHESSSH</sequence>
<protein>
    <submittedName>
        <fullName evidence="9">Protein-tyrosine-phosphatase</fullName>
    </submittedName>
</protein>
<proteinExistence type="predicted"/>
<organism evidence="8 9">
    <name type="scientific">Plectus sambesii</name>
    <dbReference type="NCBI Taxonomy" id="2011161"/>
    <lineage>
        <taxon>Eukaryota</taxon>
        <taxon>Metazoa</taxon>
        <taxon>Ecdysozoa</taxon>
        <taxon>Nematoda</taxon>
        <taxon>Chromadorea</taxon>
        <taxon>Plectida</taxon>
        <taxon>Plectina</taxon>
        <taxon>Plectoidea</taxon>
        <taxon>Plectidae</taxon>
        <taxon>Plectus</taxon>
    </lineage>
</organism>
<keyword evidence="3" id="KW-0547">Nucleotide-binding</keyword>
<dbReference type="GO" id="GO:0005886">
    <property type="term" value="C:plasma membrane"/>
    <property type="evidence" value="ECO:0007669"/>
    <property type="project" value="TreeGrafter"/>
</dbReference>
<dbReference type="InterPro" id="IPR000719">
    <property type="entry name" value="Prot_kinase_dom"/>
</dbReference>
<dbReference type="Gene3D" id="1.10.510.10">
    <property type="entry name" value="Transferase(Phosphotransferase) domain 1"/>
    <property type="match status" value="1"/>
</dbReference>
<accession>A0A914XIZ3</accession>
<evidence type="ECO:0000256" key="2">
    <source>
        <dbReference type="ARBA" id="ARBA00051243"/>
    </source>
</evidence>
<dbReference type="PANTHER" id="PTHR24416:SF611">
    <property type="entry name" value="TYROSINE-PROTEIN KINASE TRANSMEMBRANE RECEPTOR ROR"/>
    <property type="match status" value="1"/>
</dbReference>
<dbReference type="PRINTS" id="PR00109">
    <property type="entry name" value="TYRKINASE"/>
</dbReference>
<reference evidence="9" key="1">
    <citation type="submission" date="2022-11" db="UniProtKB">
        <authorList>
            <consortium name="WormBaseParasite"/>
        </authorList>
    </citation>
    <scope>IDENTIFICATION</scope>
</reference>
<dbReference type="Pfam" id="PF07714">
    <property type="entry name" value="PK_Tyr_Ser-Thr"/>
    <property type="match status" value="1"/>
</dbReference>
<dbReference type="Proteomes" id="UP000887566">
    <property type="component" value="Unplaced"/>
</dbReference>
<evidence type="ECO:0000259" key="5">
    <source>
        <dbReference type="PROSITE" id="PS50011"/>
    </source>
</evidence>
<feature type="region of interest" description="Disordered" evidence="4">
    <location>
        <begin position="369"/>
        <end position="411"/>
    </location>
</feature>
<dbReference type="InterPro" id="IPR020635">
    <property type="entry name" value="Tyr_kinase_cat_dom"/>
</dbReference>
<feature type="binding site" evidence="3">
    <location>
        <position position="54"/>
    </location>
    <ligand>
        <name>ATP</name>
        <dbReference type="ChEBI" id="CHEBI:30616"/>
    </ligand>
</feature>
<feature type="domain" description="Tyrosine-protein phosphatase" evidence="6">
    <location>
        <begin position="439"/>
        <end position="588"/>
    </location>
</feature>
<feature type="compositionally biased region" description="Low complexity" evidence="4">
    <location>
        <begin position="724"/>
        <end position="741"/>
    </location>
</feature>
<dbReference type="InterPro" id="IPR000340">
    <property type="entry name" value="Dual-sp_phosphatase_cat-dom"/>
</dbReference>
<dbReference type="InterPro" id="IPR008266">
    <property type="entry name" value="Tyr_kinase_AS"/>
</dbReference>
<feature type="compositionally biased region" description="Polar residues" evidence="4">
    <location>
        <begin position="389"/>
        <end position="402"/>
    </location>
</feature>
<dbReference type="SMART" id="SM00219">
    <property type="entry name" value="TyrKc"/>
    <property type="match status" value="1"/>
</dbReference>
<dbReference type="PANTHER" id="PTHR24416">
    <property type="entry name" value="TYROSINE-PROTEIN KINASE RECEPTOR"/>
    <property type="match status" value="1"/>
</dbReference>
<dbReference type="GO" id="GO:0005524">
    <property type="term" value="F:ATP binding"/>
    <property type="evidence" value="ECO:0007669"/>
    <property type="project" value="UniProtKB-UniRule"/>
</dbReference>
<evidence type="ECO:0000259" key="6">
    <source>
        <dbReference type="PROSITE" id="PS50054"/>
    </source>
</evidence>
<evidence type="ECO:0000313" key="8">
    <source>
        <dbReference type="Proteomes" id="UP000887566"/>
    </source>
</evidence>
<dbReference type="PROSITE" id="PS00107">
    <property type="entry name" value="PROTEIN_KINASE_ATP"/>
    <property type="match status" value="1"/>
</dbReference>
<dbReference type="WBParaSite" id="PSAMB.scaffold859size48658.g9392.t1">
    <property type="protein sequence ID" value="PSAMB.scaffold859size48658.g9392.t1"/>
    <property type="gene ID" value="PSAMB.scaffold859size48658.g9392"/>
</dbReference>
<feature type="region of interest" description="Disordered" evidence="4">
    <location>
        <begin position="722"/>
        <end position="761"/>
    </location>
</feature>
<dbReference type="InterPro" id="IPR050122">
    <property type="entry name" value="RTK"/>
</dbReference>
<keyword evidence="8" id="KW-1185">Reference proteome</keyword>
<dbReference type="InterPro" id="IPR001245">
    <property type="entry name" value="Ser-Thr/Tyr_kinase_cat_dom"/>
</dbReference>
<evidence type="ECO:0000259" key="7">
    <source>
        <dbReference type="PROSITE" id="PS50056"/>
    </source>
</evidence>
<dbReference type="InterPro" id="IPR020422">
    <property type="entry name" value="TYR_PHOSPHATASE_DUAL_dom"/>
</dbReference>
<dbReference type="PROSITE" id="PS50011">
    <property type="entry name" value="PROTEIN_KINASE_DOM"/>
    <property type="match status" value="1"/>
</dbReference>
<name>A0A914XIZ3_9BILA</name>
<feature type="domain" description="Protein kinase" evidence="5">
    <location>
        <begin position="21"/>
        <end position="330"/>
    </location>
</feature>
<evidence type="ECO:0000256" key="1">
    <source>
        <dbReference type="ARBA" id="ARBA00004167"/>
    </source>
</evidence>
<evidence type="ECO:0000256" key="3">
    <source>
        <dbReference type="PROSITE-ProRule" id="PRU10141"/>
    </source>
</evidence>
<dbReference type="SMART" id="SM00195">
    <property type="entry name" value="DSPc"/>
    <property type="match status" value="1"/>
</dbReference>